<dbReference type="FunFam" id="3.30.160.810:FF:000001">
    <property type="entry name" value="50S ribosomal protein L3"/>
    <property type="match status" value="1"/>
</dbReference>
<proteinExistence type="inferred from homology"/>
<organism evidence="11 12">
    <name type="scientific">Candidatus Karelsulcia muelleri PSPU</name>
    <dbReference type="NCBI Taxonomy" id="1189303"/>
    <lineage>
        <taxon>Bacteria</taxon>
        <taxon>Pseudomonadati</taxon>
        <taxon>Bacteroidota</taxon>
        <taxon>Flavobacteriia</taxon>
        <taxon>Flavobacteriales</taxon>
        <taxon>Candidatus Karelsulcia</taxon>
    </lineage>
</organism>
<dbReference type="PROSITE" id="PS00474">
    <property type="entry name" value="RIBOSOMAL_L3"/>
    <property type="match status" value="1"/>
</dbReference>
<dbReference type="Gene3D" id="3.30.160.810">
    <property type="match status" value="1"/>
</dbReference>
<dbReference type="GO" id="GO:0019843">
    <property type="term" value="F:rRNA binding"/>
    <property type="evidence" value="ECO:0007669"/>
    <property type="project" value="UniProtKB-UniRule"/>
</dbReference>
<evidence type="ECO:0000256" key="4">
    <source>
        <dbReference type="ARBA" id="ARBA00022980"/>
    </source>
</evidence>
<comment type="function">
    <text evidence="7 9">One of the primary rRNA binding proteins, it binds directly near the 3'-end of the 23S rRNA, where it nucleates assembly of the 50S subunit.</text>
</comment>
<dbReference type="Gene3D" id="2.40.30.10">
    <property type="entry name" value="Translation factors"/>
    <property type="match status" value="1"/>
</dbReference>
<reference evidence="11 12" key="1">
    <citation type="journal article" date="2014" name="ISME J.">
        <title>Swapping symbionts in spittlebugs: evolutionary replacement of a reduced genome symbiont.</title>
        <authorList>
            <person name="Koga R."/>
            <person name="Moran N.A."/>
        </authorList>
    </citation>
    <scope>NUCLEOTIDE SEQUENCE [LARGE SCALE GENOMIC DNA]</scope>
    <source>
        <strain evidence="11 12">PSPU</strain>
    </source>
</reference>
<evidence type="ECO:0000256" key="7">
    <source>
        <dbReference type="HAMAP-Rule" id="MF_01325"/>
    </source>
</evidence>
<comment type="similarity">
    <text evidence="1 7 8">Belongs to the universal ribosomal protein uL3 family.</text>
</comment>
<gene>
    <name evidence="7 11" type="primary">rplC</name>
    <name evidence="11" type="ORF">SMPSPU_241</name>
</gene>
<dbReference type="InterPro" id="IPR019926">
    <property type="entry name" value="Ribosomal_uL3_CS"/>
</dbReference>
<dbReference type="EMBL" id="AP013293">
    <property type="protein sequence ID" value="BAO66387.1"/>
    <property type="molecule type" value="Genomic_DNA"/>
</dbReference>
<dbReference type="PANTHER" id="PTHR11229:SF16">
    <property type="entry name" value="LARGE RIBOSOMAL SUBUNIT PROTEIN UL3C"/>
    <property type="match status" value="1"/>
</dbReference>
<evidence type="ECO:0000313" key="12">
    <source>
        <dbReference type="Proteomes" id="UP000031659"/>
    </source>
</evidence>
<evidence type="ECO:0000313" key="11">
    <source>
        <dbReference type="EMBL" id="BAO66387.1"/>
    </source>
</evidence>
<dbReference type="HAMAP" id="MF_01325_B">
    <property type="entry name" value="Ribosomal_uL3_B"/>
    <property type="match status" value="1"/>
</dbReference>
<feature type="region of interest" description="Disordered" evidence="10">
    <location>
        <begin position="129"/>
        <end position="151"/>
    </location>
</feature>
<dbReference type="FunFam" id="2.40.30.10:FF:000047">
    <property type="entry name" value="50S ribosomal protein L3"/>
    <property type="match status" value="1"/>
</dbReference>
<comment type="subunit">
    <text evidence="7 9">Part of the 50S ribosomal subunit. Forms a cluster with proteins L14 and L19.</text>
</comment>
<dbReference type="SUPFAM" id="SSF50447">
    <property type="entry name" value="Translation proteins"/>
    <property type="match status" value="1"/>
</dbReference>
<dbReference type="PANTHER" id="PTHR11229">
    <property type="entry name" value="50S RIBOSOMAL PROTEIN L3"/>
    <property type="match status" value="1"/>
</dbReference>
<name>A0AAD1EY53_9FLAO</name>
<dbReference type="Proteomes" id="UP000031659">
    <property type="component" value="Chromosome"/>
</dbReference>
<dbReference type="InterPro" id="IPR009000">
    <property type="entry name" value="Transl_B-barrel_sf"/>
</dbReference>
<keyword evidence="4 7" id="KW-0689">Ribosomal protein</keyword>
<evidence type="ECO:0000256" key="8">
    <source>
        <dbReference type="RuleBase" id="RU003905"/>
    </source>
</evidence>
<dbReference type="GO" id="GO:0003735">
    <property type="term" value="F:structural constituent of ribosome"/>
    <property type="evidence" value="ECO:0007669"/>
    <property type="project" value="UniProtKB-UniRule"/>
</dbReference>
<evidence type="ECO:0000256" key="1">
    <source>
        <dbReference type="ARBA" id="ARBA00006540"/>
    </source>
</evidence>
<accession>A0AAD1EY53</accession>
<dbReference type="KEGG" id="smup:SMPSPU_241"/>
<dbReference type="GO" id="GO:0006412">
    <property type="term" value="P:translation"/>
    <property type="evidence" value="ECO:0007669"/>
    <property type="project" value="UniProtKB-UniRule"/>
</dbReference>
<dbReference type="InterPro" id="IPR019927">
    <property type="entry name" value="Ribosomal_uL3_bac/org-type"/>
</dbReference>
<dbReference type="NCBIfam" id="TIGR03625">
    <property type="entry name" value="L3_bact"/>
    <property type="match status" value="1"/>
</dbReference>
<evidence type="ECO:0000256" key="5">
    <source>
        <dbReference type="ARBA" id="ARBA00023274"/>
    </source>
</evidence>
<keyword evidence="2 7" id="KW-0699">rRNA-binding</keyword>
<keyword evidence="3 7" id="KW-0694">RNA-binding</keyword>
<protein>
    <recommendedName>
        <fullName evidence="6 7">Large ribosomal subunit protein uL3</fullName>
    </recommendedName>
</protein>
<evidence type="ECO:0000256" key="2">
    <source>
        <dbReference type="ARBA" id="ARBA00022730"/>
    </source>
</evidence>
<evidence type="ECO:0000256" key="9">
    <source>
        <dbReference type="RuleBase" id="RU003906"/>
    </source>
</evidence>
<keyword evidence="5 7" id="KW-0687">Ribonucleoprotein</keyword>
<evidence type="ECO:0000256" key="6">
    <source>
        <dbReference type="ARBA" id="ARBA00035243"/>
    </source>
</evidence>
<sequence>MSVSGIIGKNIGMTSLFDESGWNIPCTIIEAGPCIVLQIKTKEKDGYDSCQLGFDEKKIKNTNKPLLGFFKKNKSTPKKKIFEFSIKKKIKSGDLIKINIFNENEYVNITGISKGKGFQGVVKRHGFSGVGEKSHGQHNRSRAPGSIGAGSDPSRVFKGTKMAGRLGNKKVTLKKIKILKIDLIKNLLIVKGSVPGHKNSYLIIRK</sequence>
<evidence type="ECO:0000256" key="10">
    <source>
        <dbReference type="SAM" id="MobiDB-lite"/>
    </source>
</evidence>
<dbReference type="GO" id="GO:0022625">
    <property type="term" value="C:cytosolic large ribosomal subunit"/>
    <property type="evidence" value="ECO:0007669"/>
    <property type="project" value="TreeGrafter"/>
</dbReference>
<evidence type="ECO:0000256" key="3">
    <source>
        <dbReference type="ARBA" id="ARBA00022884"/>
    </source>
</evidence>
<dbReference type="InterPro" id="IPR000597">
    <property type="entry name" value="Ribosomal_uL3"/>
</dbReference>
<dbReference type="Pfam" id="PF00297">
    <property type="entry name" value="Ribosomal_L3"/>
    <property type="match status" value="1"/>
</dbReference>
<dbReference type="AlphaFoldDB" id="A0AAD1EY53"/>